<reference evidence="1 2" key="1">
    <citation type="journal article" date="2018" name="Sci. Rep.">
        <title>Genomic signatures of local adaptation to the degree of environmental predictability in rotifers.</title>
        <authorList>
            <person name="Franch-Gras L."/>
            <person name="Hahn C."/>
            <person name="Garcia-Roger E.M."/>
            <person name="Carmona M.J."/>
            <person name="Serra M."/>
            <person name="Gomez A."/>
        </authorList>
    </citation>
    <scope>NUCLEOTIDE SEQUENCE [LARGE SCALE GENOMIC DNA]</scope>
    <source>
        <strain evidence="1">HYR1</strain>
    </source>
</reference>
<dbReference type="EMBL" id="REGN01004975">
    <property type="protein sequence ID" value="RNA15348.1"/>
    <property type="molecule type" value="Genomic_DNA"/>
</dbReference>
<dbReference type="Proteomes" id="UP000276133">
    <property type="component" value="Unassembled WGS sequence"/>
</dbReference>
<gene>
    <name evidence="1" type="ORF">BpHYR1_010791</name>
</gene>
<evidence type="ECO:0000313" key="2">
    <source>
        <dbReference type="Proteomes" id="UP000276133"/>
    </source>
</evidence>
<evidence type="ECO:0000313" key="1">
    <source>
        <dbReference type="EMBL" id="RNA15348.1"/>
    </source>
</evidence>
<accession>A0A3M7QWI9</accession>
<dbReference type="AlphaFoldDB" id="A0A3M7QWI9"/>
<dbReference type="OrthoDB" id="10584366at2759"/>
<name>A0A3M7QWI9_BRAPC</name>
<organism evidence="1 2">
    <name type="scientific">Brachionus plicatilis</name>
    <name type="common">Marine rotifer</name>
    <name type="synonym">Brachionus muelleri</name>
    <dbReference type="NCBI Taxonomy" id="10195"/>
    <lineage>
        <taxon>Eukaryota</taxon>
        <taxon>Metazoa</taxon>
        <taxon>Spiralia</taxon>
        <taxon>Gnathifera</taxon>
        <taxon>Rotifera</taxon>
        <taxon>Eurotatoria</taxon>
        <taxon>Monogononta</taxon>
        <taxon>Pseudotrocha</taxon>
        <taxon>Ploima</taxon>
        <taxon>Brachionidae</taxon>
        <taxon>Brachionus</taxon>
    </lineage>
</organism>
<protein>
    <submittedName>
        <fullName evidence="1">Uncharacterized protein</fullName>
    </submittedName>
</protein>
<comment type="caution">
    <text evidence="1">The sequence shown here is derived from an EMBL/GenBank/DDBJ whole genome shotgun (WGS) entry which is preliminary data.</text>
</comment>
<sequence>MLFKNILVNHSSEYWYIGSMLAKSLTQKNNICVLMATGTYSLRVASMSFSVCSDTTTFDLISVDLILDCSKAFISSMSSTGFSDLLSLNKMVSSISFIDFWPPPNRVFLRPPQLPTFGPPDRLGITASPSLMTKLPDCLNVCLRSTGSRAGSSSVDTFSSKHGLPKRMAFSRLLKKSLSDSFITSMPLSFSNLTLGIDEQRPSLRKLDNNTVLYGQANDVFYFFVFAVAELMLLQIKVTLNCFSNLSPYLEFNACFDSEKVFICILKLKNNALTYSMILICEIWRRRKEKQTSR</sequence>
<proteinExistence type="predicted"/>
<keyword evidence="2" id="KW-1185">Reference proteome</keyword>